<keyword evidence="2" id="KW-1185">Reference proteome</keyword>
<sequence>MTTELRLKEVFNLNLKLRAANKGTVMLLPLFSPAARYITFDSTGLYEILLECKRHNNTGYCDSDNGCNRCTGHKTIKPRHKRLRVHSPVSPPEQPPPLPASSTEPVLMDVDPPDEQPPPLPAPTTELPFIDVDPPDNQPAYTEEEIKATHALLRAEVAANTRVVPIPASISHAEVSTHIAAAADALAARRQQGDEDYAQIVAGRAAARKAATFDVAEIYREDRRTVVSNARIEEALIAYETAIRAAKADAAALQAAYDDATNAVRVAHSIAMDVIDAEDRIIAATRAAMRNPNHVHIGGDPGVVTFCTFARLNDPKWRCSFSTKQYHADIGSTWRAEKMGEFIDKLGLRLWLSKTPTSKTVSSKETLDLLRYLYATDKFALHLKMHQSLRVLNMRWNVYERTKSTIARYCRTVTAGCTRELTTINMGDAKLSNMRGCLPCPRVKKMTDHWRRTGWRVVMIKEFNTSRVCSSCSTRLPDGQEAFRLCDVGDKHIKRRYKARPINNHFVKQCAMCGIIWNRDVNAARNMAYLGYLLALGLPRPWYFAEHLEFPPEHLQTLYRPPVSLNSIPTGDQAPFPARRPAPVYRPPVSRDDMLPGDMAPFPAATLAPVYRPHRVRLYARQRSKVGQAVRDPNMPSIQPLPRYSLCRGDLAPFPACTPLPVPPPVLKPAPKRPSKPWKERPRWMPAARWAGRSRQSATETKDKEAKARRVANLKLKGKPLLASLARGKVADKRTAQSRAVIATLYEKACG</sequence>
<name>A0ACC1LDQ8_9FUNG</name>
<evidence type="ECO:0000313" key="2">
    <source>
        <dbReference type="Proteomes" id="UP001140096"/>
    </source>
</evidence>
<proteinExistence type="predicted"/>
<dbReference type="EMBL" id="JANBUP010001390">
    <property type="protein sequence ID" value="KAJ2806074.1"/>
    <property type="molecule type" value="Genomic_DNA"/>
</dbReference>
<organism evidence="1 2">
    <name type="scientific">Coemansia furcata</name>
    <dbReference type="NCBI Taxonomy" id="417177"/>
    <lineage>
        <taxon>Eukaryota</taxon>
        <taxon>Fungi</taxon>
        <taxon>Fungi incertae sedis</taxon>
        <taxon>Zoopagomycota</taxon>
        <taxon>Kickxellomycotina</taxon>
        <taxon>Kickxellomycetes</taxon>
        <taxon>Kickxellales</taxon>
        <taxon>Kickxellaceae</taxon>
        <taxon>Coemansia</taxon>
    </lineage>
</organism>
<evidence type="ECO:0000313" key="1">
    <source>
        <dbReference type="EMBL" id="KAJ2806074.1"/>
    </source>
</evidence>
<gene>
    <name evidence="1" type="ORF">H4S07_003881</name>
</gene>
<reference evidence="1" key="1">
    <citation type="submission" date="2022-07" db="EMBL/GenBank/DDBJ databases">
        <title>Phylogenomic reconstructions and comparative analyses of Kickxellomycotina fungi.</title>
        <authorList>
            <person name="Reynolds N.K."/>
            <person name="Stajich J.E."/>
            <person name="Barry K."/>
            <person name="Grigoriev I.V."/>
            <person name="Crous P."/>
            <person name="Smith M.E."/>
        </authorList>
    </citation>
    <scope>NUCLEOTIDE SEQUENCE</scope>
    <source>
        <strain evidence="1">CBS 102833</strain>
    </source>
</reference>
<comment type="caution">
    <text evidence="1">The sequence shown here is derived from an EMBL/GenBank/DDBJ whole genome shotgun (WGS) entry which is preliminary data.</text>
</comment>
<protein>
    <submittedName>
        <fullName evidence="1">Uncharacterized protein</fullName>
    </submittedName>
</protein>
<dbReference type="Proteomes" id="UP001140096">
    <property type="component" value="Unassembled WGS sequence"/>
</dbReference>
<accession>A0ACC1LDQ8</accession>